<comment type="similarity">
    <text evidence="1">Belongs to the short-chain dehydrogenases/reductases (SDR) family.</text>
</comment>
<dbReference type="Pfam" id="PF13561">
    <property type="entry name" value="adh_short_C2"/>
    <property type="match status" value="1"/>
</dbReference>
<keyword evidence="4" id="KW-1185">Reference proteome</keyword>
<name>A0A853DUU9_9MICO</name>
<keyword evidence="2" id="KW-0560">Oxidoreductase</keyword>
<dbReference type="PRINTS" id="PR00080">
    <property type="entry name" value="SDRFAMILY"/>
</dbReference>
<dbReference type="AlphaFoldDB" id="A0A853DUU9"/>
<evidence type="ECO:0000313" key="4">
    <source>
        <dbReference type="Proteomes" id="UP000521075"/>
    </source>
</evidence>
<dbReference type="GO" id="GO:0016491">
    <property type="term" value="F:oxidoreductase activity"/>
    <property type="evidence" value="ECO:0007669"/>
    <property type="project" value="UniProtKB-KW"/>
</dbReference>
<evidence type="ECO:0000313" key="3">
    <source>
        <dbReference type="EMBL" id="NYK09565.1"/>
    </source>
</evidence>
<dbReference type="PANTHER" id="PTHR43477:SF1">
    <property type="entry name" value="DIHYDROANTICAPSIN 7-DEHYDROGENASE"/>
    <property type="match status" value="1"/>
</dbReference>
<dbReference type="Proteomes" id="UP000521075">
    <property type="component" value="Unassembled WGS sequence"/>
</dbReference>
<dbReference type="PRINTS" id="PR00081">
    <property type="entry name" value="GDHRDH"/>
</dbReference>
<dbReference type="PANTHER" id="PTHR43477">
    <property type="entry name" value="DIHYDROANTICAPSIN 7-DEHYDROGENASE"/>
    <property type="match status" value="1"/>
</dbReference>
<proteinExistence type="inferred from homology"/>
<evidence type="ECO:0000256" key="2">
    <source>
        <dbReference type="ARBA" id="ARBA00023002"/>
    </source>
</evidence>
<dbReference type="SUPFAM" id="SSF51735">
    <property type="entry name" value="NAD(P)-binding Rossmann-fold domains"/>
    <property type="match status" value="1"/>
</dbReference>
<dbReference type="CDD" id="cd05233">
    <property type="entry name" value="SDR_c"/>
    <property type="match status" value="1"/>
</dbReference>
<dbReference type="InterPro" id="IPR036291">
    <property type="entry name" value="NAD(P)-bd_dom_sf"/>
</dbReference>
<dbReference type="RefSeq" id="WP_179700507.1">
    <property type="nucleotide sequence ID" value="NZ_BAAAHA010000003.1"/>
</dbReference>
<comment type="caution">
    <text evidence="3">The sequence shown here is derived from an EMBL/GenBank/DDBJ whole genome shotgun (WGS) entry which is preliminary data.</text>
</comment>
<dbReference type="EMBL" id="JACCHJ010000001">
    <property type="protein sequence ID" value="NYK09565.1"/>
    <property type="molecule type" value="Genomic_DNA"/>
</dbReference>
<dbReference type="Gene3D" id="3.40.50.720">
    <property type="entry name" value="NAD(P)-binding Rossmann-like Domain"/>
    <property type="match status" value="1"/>
</dbReference>
<evidence type="ECO:0000256" key="1">
    <source>
        <dbReference type="ARBA" id="ARBA00006484"/>
    </source>
</evidence>
<dbReference type="InterPro" id="IPR020904">
    <property type="entry name" value="Sc_DH/Rdtase_CS"/>
</dbReference>
<dbReference type="InterPro" id="IPR051122">
    <property type="entry name" value="SDR_DHRS6-like"/>
</dbReference>
<reference evidence="3 4" key="1">
    <citation type="submission" date="2020-07" db="EMBL/GenBank/DDBJ databases">
        <title>Sequencing the genomes of 1000 actinobacteria strains.</title>
        <authorList>
            <person name="Klenk H.-P."/>
        </authorList>
    </citation>
    <scope>NUCLEOTIDE SEQUENCE [LARGE SCALE GENOMIC DNA]</scope>
    <source>
        <strain evidence="3 4">DSM 15166</strain>
    </source>
</reference>
<sequence length="245" mass="25240">MTAARTIVITGAASGIGRATAARFAAPGARLWLVDVDGDGLHATAALAEESGADVVELTGSVDDELLWETVRNGTRDGVHAVVNNAYTATVLPAADQTPEDWRRQLGVNLVGPYLAIRALAPALLQVGGSIVNVASVHAHIGIPGYSAYASSKGGLLALTRQQAVELAPGIRVNAVVPGPIRTAVWDDSTQDEIDVSARATALLRLGRADEVAAAIAFLCSDEASFITGAELAVDGGWLVKKESA</sequence>
<protein>
    <submittedName>
        <fullName evidence="3">NAD(P)-dependent dehydrogenase (Short-subunit alcohol dehydrogenase family)</fullName>
    </submittedName>
</protein>
<organism evidence="3 4">
    <name type="scientific">Leifsonia naganoensis</name>
    <dbReference type="NCBI Taxonomy" id="150025"/>
    <lineage>
        <taxon>Bacteria</taxon>
        <taxon>Bacillati</taxon>
        <taxon>Actinomycetota</taxon>
        <taxon>Actinomycetes</taxon>
        <taxon>Micrococcales</taxon>
        <taxon>Microbacteriaceae</taxon>
        <taxon>Leifsonia</taxon>
    </lineage>
</organism>
<gene>
    <name evidence="3" type="ORF">HNR14_001446</name>
</gene>
<dbReference type="InterPro" id="IPR002347">
    <property type="entry name" value="SDR_fam"/>
</dbReference>
<dbReference type="PROSITE" id="PS00061">
    <property type="entry name" value="ADH_SHORT"/>
    <property type="match status" value="1"/>
</dbReference>
<accession>A0A853DUU9</accession>
<dbReference type="FunFam" id="3.40.50.720:FF:000084">
    <property type="entry name" value="Short-chain dehydrogenase reductase"/>
    <property type="match status" value="1"/>
</dbReference>